<dbReference type="EMBL" id="GBRH01262237">
    <property type="protein sequence ID" value="JAD35658.1"/>
    <property type="molecule type" value="Transcribed_RNA"/>
</dbReference>
<dbReference type="AlphaFoldDB" id="A0A0A8ZDE1"/>
<reference evidence="1" key="1">
    <citation type="submission" date="2014-09" db="EMBL/GenBank/DDBJ databases">
        <authorList>
            <person name="Magalhaes I.L.F."/>
            <person name="Oliveira U."/>
            <person name="Santos F.R."/>
            <person name="Vidigal T.H.D.A."/>
            <person name="Brescovit A.D."/>
            <person name="Santos A.J."/>
        </authorList>
    </citation>
    <scope>NUCLEOTIDE SEQUENCE</scope>
    <source>
        <tissue evidence="1">Shoot tissue taken approximately 20 cm above the soil surface</tissue>
    </source>
</reference>
<sequence>MSSLPLLSFIDQFSRKQKNKLLKDC</sequence>
<evidence type="ECO:0000313" key="1">
    <source>
        <dbReference type="EMBL" id="JAD35658.1"/>
    </source>
</evidence>
<proteinExistence type="predicted"/>
<name>A0A0A8ZDE1_ARUDO</name>
<organism evidence="1">
    <name type="scientific">Arundo donax</name>
    <name type="common">Giant reed</name>
    <name type="synonym">Donax arundinaceus</name>
    <dbReference type="NCBI Taxonomy" id="35708"/>
    <lineage>
        <taxon>Eukaryota</taxon>
        <taxon>Viridiplantae</taxon>
        <taxon>Streptophyta</taxon>
        <taxon>Embryophyta</taxon>
        <taxon>Tracheophyta</taxon>
        <taxon>Spermatophyta</taxon>
        <taxon>Magnoliopsida</taxon>
        <taxon>Liliopsida</taxon>
        <taxon>Poales</taxon>
        <taxon>Poaceae</taxon>
        <taxon>PACMAD clade</taxon>
        <taxon>Arundinoideae</taxon>
        <taxon>Arundineae</taxon>
        <taxon>Arundo</taxon>
    </lineage>
</organism>
<protein>
    <submittedName>
        <fullName evidence="1">Uncharacterized protein</fullName>
    </submittedName>
</protein>
<accession>A0A0A8ZDE1</accession>
<reference evidence="1" key="2">
    <citation type="journal article" date="2015" name="Data Brief">
        <title>Shoot transcriptome of the giant reed, Arundo donax.</title>
        <authorList>
            <person name="Barrero R.A."/>
            <person name="Guerrero F.D."/>
            <person name="Moolhuijzen P."/>
            <person name="Goolsby J.A."/>
            <person name="Tidwell J."/>
            <person name="Bellgard S.E."/>
            <person name="Bellgard M.I."/>
        </authorList>
    </citation>
    <scope>NUCLEOTIDE SEQUENCE</scope>
    <source>
        <tissue evidence="1">Shoot tissue taken approximately 20 cm above the soil surface</tissue>
    </source>
</reference>